<accession>A0A9Q9AYR8</accession>
<sequence>MGLFKLILKSKRSQRPPRRPRSPPPAEPPVRSLPEIRPRRLTISEGVDQQSQSHFVSTIPAELRLMIWEYALAPDSERDVLHIDLGDGNLKQVRCYESVDHNMLGFRHQCWHTVWTREKRNQRFWADNEVIDGIRKIRSLLLTCKLLYVESVELLYRLTIFDFRRSDTILWLPAVILPHRFQDIRHIRLSTAFVCPVQLRDPVVVSSDAYLHPDDAERWFAECDILSGLHQLQTLGITVAFWPLTPGRPEQVDEDSVIAVLTPLKALHATQYRVTITEQLTNRIRRCLGSSPFQLLQREGRGTGFPLGPDEDRNT</sequence>
<dbReference type="AlphaFoldDB" id="A0A9Q9AYR8"/>
<reference evidence="3" key="1">
    <citation type="submission" date="2022-06" db="EMBL/GenBank/DDBJ databases">
        <title>Complete genome sequences of two strains of the flax pathogen Septoria linicola.</title>
        <authorList>
            <person name="Lapalu N."/>
            <person name="Simon A."/>
            <person name="Demenou B."/>
            <person name="Paumier D."/>
            <person name="Guillot M.-P."/>
            <person name="Gout L."/>
            <person name="Valade R."/>
        </authorList>
    </citation>
    <scope>NUCLEOTIDE SEQUENCE</scope>
    <source>
        <strain evidence="3">SE15195</strain>
    </source>
</reference>
<keyword evidence="4" id="KW-1185">Reference proteome</keyword>
<proteinExistence type="predicted"/>
<evidence type="ECO:0000313" key="3">
    <source>
        <dbReference type="EMBL" id="USW54985.1"/>
    </source>
</evidence>
<gene>
    <name evidence="3" type="ORF">Slin15195_G083040</name>
</gene>
<dbReference type="Proteomes" id="UP001056384">
    <property type="component" value="Chromosome 7"/>
</dbReference>
<evidence type="ECO:0000256" key="1">
    <source>
        <dbReference type="SAM" id="MobiDB-lite"/>
    </source>
</evidence>
<dbReference type="PANTHER" id="PTHR38790">
    <property type="entry name" value="2EXR DOMAIN-CONTAINING PROTEIN-RELATED"/>
    <property type="match status" value="1"/>
</dbReference>
<dbReference type="OrthoDB" id="4757095at2759"/>
<dbReference type="Pfam" id="PF24864">
    <property type="entry name" value="DUF7730"/>
    <property type="match status" value="1"/>
</dbReference>
<organism evidence="3 4">
    <name type="scientific">Septoria linicola</name>
    <dbReference type="NCBI Taxonomy" id="215465"/>
    <lineage>
        <taxon>Eukaryota</taxon>
        <taxon>Fungi</taxon>
        <taxon>Dikarya</taxon>
        <taxon>Ascomycota</taxon>
        <taxon>Pezizomycotina</taxon>
        <taxon>Dothideomycetes</taxon>
        <taxon>Dothideomycetidae</taxon>
        <taxon>Mycosphaerellales</taxon>
        <taxon>Mycosphaerellaceae</taxon>
        <taxon>Septoria</taxon>
    </lineage>
</organism>
<name>A0A9Q9AYR8_9PEZI</name>
<evidence type="ECO:0000313" key="4">
    <source>
        <dbReference type="Proteomes" id="UP001056384"/>
    </source>
</evidence>
<dbReference type="EMBL" id="CP099424">
    <property type="protein sequence ID" value="USW54985.1"/>
    <property type="molecule type" value="Genomic_DNA"/>
</dbReference>
<evidence type="ECO:0000259" key="2">
    <source>
        <dbReference type="Pfam" id="PF24864"/>
    </source>
</evidence>
<protein>
    <recommendedName>
        <fullName evidence="2">DUF7730 domain-containing protein</fullName>
    </recommendedName>
</protein>
<feature type="compositionally biased region" description="Basic residues" evidence="1">
    <location>
        <begin position="9"/>
        <end position="21"/>
    </location>
</feature>
<feature type="region of interest" description="Disordered" evidence="1">
    <location>
        <begin position="9"/>
        <end position="35"/>
    </location>
</feature>
<feature type="domain" description="DUF7730" evidence="2">
    <location>
        <begin position="49"/>
        <end position="240"/>
    </location>
</feature>
<dbReference type="InterPro" id="IPR056632">
    <property type="entry name" value="DUF7730"/>
</dbReference>